<dbReference type="InterPro" id="IPR005172">
    <property type="entry name" value="CRC"/>
</dbReference>
<evidence type="ECO:0000256" key="4">
    <source>
        <dbReference type="SAM" id="MobiDB-lite"/>
    </source>
</evidence>
<feature type="compositionally biased region" description="Polar residues" evidence="4">
    <location>
        <begin position="496"/>
        <end position="517"/>
    </location>
</feature>
<evidence type="ECO:0000256" key="3">
    <source>
        <dbReference type="ARBA" id="ARBA00023242"/>
    </source>
</evidence>
<accession>A0A8T0H2B7</accession>
<dbReference type="Pfam" id="PF03638">
    <property type="entry name" value="TCR"/>
    <property type="match status" value="2"/>
</dbReference>
<dbReference type="GO" id="GO:0003700">
    <property type="term" value="F:DNA-binding transcription factor activity"/>
    <property type="evidence" value="ECO:0007669"/>
    <property type="project" value="InterPro"/>
</dbReference>
<feature type="compositionally biased region" description="Basic and acidic residues" evidence="4">
    <location>
        <begin position="235"/>
        <end position="256"/>
    </location>
</feature>
<feature type="region of interest" description="Disordered" evidence="4">
    <location>
        <begin position="895"/>
        <end position="996"/>
    </location>
</feature>
<feature type="compositionally biased region" description="Polar residues" evidence="4">
    <location>
        <begin position="1124"/>
        <end position="1134"/>
    </location>
</feature>
<evidence type="ECO:0000259" key="5">
    <source>
        <dbReference type="PROSITE" id="PS51634"/>
    </source>
</evidence>
<name>A0A8T0H2B7_CERPU</name>
<dbReference type="PANTHER" id="PTHR46159:SF6">
    <property type="entry name" value="OS12G0605300 PROTEIN"/>
    <property type="match status" value="1"/>
</dbReference>
<dbReference type="PROSITE" id="PS51634">
    <property type="entry name" value="CRC"/>
    <property type="match status" value="1"/>
</dbReference>
<dbReference type="PANTHER" id="PTHR46159">
    <property type="entry name" value="PROTEIN TESMIN/TSO1-LIKE CXC 2"/>
    <property type="match status" value="1"/>
</dbReference>
<feature type="region of interest" description="Disordered" evidence="4">
    <location>
        <begin position="450"/>
        <end position="517"/>
    </location>
</feature>
<dbReference type="AlphaFoldDB" id="A0A8T0H2B7"/>
<evidence type="ECO:0000313" key="7">
    <source>
        <dbReference type="Proteomes" id="UP000822688"/>
    </source>
</evidence>
<organism evidence="6 7">
    <name type="scientific">Ceratodon purpureus</name>
    <name type="common">Fire moss</name>
    <name type="synonym">Dicranum purpureum</name>
    <dbReference type="NCBI Taxonomy" id="3225"/>
    <lineage>
        <taxon>Eukaryota</taxon>
        <taxon>Viridiplantae</taxon>
        <taxon>Streptophyta</taxon>
        <taxon>Embryophyta</taxon>
        <taxon>Bryophyta</taxon>
        <taxon>Bryophytina</taxon>
        <taxon>Bryopsida</taxon>
        <taxon>Dicranidae</taxon>
        <taxon>Pseudoditrichales</taxon>
        <taxon>Ditrichaceae</taxon>
        <taxon>Ceratodon</taxon>
    </lineage>
</organism>
<evidence type="ECO:0000256" key="1">
    <source>
        <dbReference type="ARBA" id="ARBA00004123"/>
    </source>
</evidence>
<keyword evidence="3" id="KW-0539">Nucleus</keyword>
<dbReference type="InterPro" id="IPR044522">
    <property type="entry name" value="TSO1-like"/>
</dbReference>
<feature type="compositionally biased region" description="Polar residues" evidence="4">
    <location>
        <begin position="1183"/>
        <end position="1196"/>
    </location>
</feature>
<comment type="subcellular location">
    <subcellularLocation>
        <location evidence="1">Nucleus</location>
    </subcellularLocation>
</comment>
<sequence>MLTRGSKTVAEKVVRESESGPDMGSPDRREPIPPVTDMQDSPLFKFLCELSPIQPAKSVHHAQTYNELSFPQEHRVFASPRSASRRSSTSSLKRCVAAERLSAQAQAEGRESLGWHQGGTMSRSTVCGSPSPLNRRSDDHQVTPCSRRQSEEAGASQCMDVKIEASGDDVYMGEKPGGQAMSAVNSAEPNPDCTSHEMDGTGGSGGTFETEFDDYSQLGAHVSAAMASQMVRCSDGKGEKVGGARSEMSDGGERRQSTSSLVSHVIDCVVPGNLSQESRCPEGEEQRRMSMGCSSGIEGHGLTFSPVAKGSPELDRETTAMAYFLAGNQELGHGSEEWSEDSSEVVIPRLPLEGASGYSGKEGDLKNETVRRQEGEMRDAITPQSGLGTCSEDGQDLGTVIAAQNIGQQHGLLSNRGDSSGQRGFRRRCLDFDASVARRKSLGSIGGRKAVGSRLKDCSGSTVADDSSAGCVVGDAVPATPDGNSGKAQGRVDDFINSNDSSRVASESGTYTRGVSTCGDSLGSMSRMQFTSGLYKKNVDVPNAKGEAQTPTSQNSGVAGAVVPASGLRRSPRVRPTGIGLHLNSLTSAVPYKREYPSSGGETSKGVLATVLGLQTMACPSPKENPCGEGMDSAGYGRGGSQSFNPGVGSLLERRSEMEMNCLDGASVMNNRVNIPAPDFRCLNLESLSALEESLSLTPGASVVSVVSPRGQKRSQGHREESMSAAQVQAEGEAMDDILGSPQSSKRRRLSRRKSTVTTQSDKSGDGCKRCNCKKSKCLKLYCECFAAGVYCVGSCACRDCFNKPEYEETVINTRHQIESRNPLAFAPKIVQTAESSPVPGDEALDTPASARHKRGCNCKKSLCLKKYCECYQAGVGCSEGCRCEGCKNMYGRKEGPEGDDKEAEQVNSGREEPQAEDPIELLNRMSGKSDRLRDSAKANLSPITPTFENDGHGRPMLRLRSMGRKRGSASDEHCGSPLADPASRPPTSPTRFSQTLDGFHLVPYPQGDSDFSMSAAGESPMTTPTFARIGHVSPRWEGLGDICTLTPLPLAQLRPTPGSSCVTVERPSASPAFSSHMTESPYHAGSSTSVHQRVAARHWSPHEDSPSRFRQPAPRSPLRFDTPRQSQLSDQCHSTPPTPSMPQQSPVLISGRNLQSDLESAKLVADDDGTPEFLKYADESFGSPSRSTVTKSNSPKQKRVTPPRYGGYREPASSRGGGGSIPQSSLARRFILQALPTPPSGAPSYPNG</sequence>
<dbReference type="Proteomes" id="UP000822688">
    <property type="component" value="Chromosome 7"/>
</dbReference>
<feature type="region of interest" description="Disordered" evidence="4">
    <location>
        <begin position="1"/>
        <end position="38"/>
    </location>
</feature>
<comment type="caution">
    <text evidence="6">The sequence shown here is derived from an EMBL/GenBank/DDBJ whole genome shotgun (WGS) entry which is preliminary data.</text>
</comment>
<feature type="compositionally biased region" description="Basic and acidic residues" evidence="4">
    <location>
        <begin position="9"/>
        <end position="18"/>
    </location>
</feature>
<protein>
    <recommendedName>
        <fullName evidence="5">CRC domain-containing protein</fullName>
    </recommendedName>
</protein>
<feature type="compositionally biased region" description="Basic residues" evidence="4">
    <location>
        <begin position="745"/>
        <end position="755"/>
    </location>
</feature>
<comment type="similarity">
    <text evidence="2">Belongs to the lin-54 family.</text>
</comment>
<reference evidence="6" key="1">
    <citation type="submission" date="2020-06" db="EMBL/GenBank/DDBJ databases">
        <title>WGS assembly of Ceratodon purpureus strain R40.</title>
        <authorList>
            <person name="Carey S.B."/>
            <person name="Jenkins J."/>
            <person name="Shu S."/>
            <person name="Lovell J.T."/>
            <person name="Sreedasyam A."/>
            <person name="Maumus F."/>
            <person name="Tiley G.P."/>
            <person name="Fernandez-Pozo N."/>
            <person name="Barry K."/>
            <person name="Chen C."/>
            <person name="Wang M."/>
            <person name="Lipzen A."/>
            <person name="Daum C."/>
            <person name="Saski C.A."/>
            <person name="Payton A.C."/>
            <person name="Mcbreen J.C."/>
            <person name="Conrad R.E."/>
            <person name="Kollar L.M."/>
            <person name="Olsson S."/>
            <person name="Huttunen S."/>
            <person name="Landis J.B."/>
            <person name="Wickett N.J."/>
            <person name="Johnson M.G."/>
            <person name="Rensing S.A."/>
            <person name="Grimwood J."/>
            <person name="Schmutz J."/>
            <person name="Mcdaniel S.F."/>
        </authorList>
    </citation>
    <scope>NUCLEOTIDE SEQUENCE</scope>
    <source>
        <strain evidence="6">R40</strain>
    </source>
</reference>
<feature type="region of interest" description="Disordered" evidence="4">
    <location>
        <begin position="703"/>
        <end position="767"/>
    </location>
</feature>
<proteinExistence type="inferred from homology"/>
<dbReference type="InterPro" id="IPR033467">
    <property type="entry name" value="Tesmin/TSO1-like_CXC"/>
</dbReference>
<keyword evidence="7" id="KW-1185">Reference proteome</keyword>
<feature type="compositionally biased region" description="Basic and acidic residues" evidence="4">
    <location>
        <begin position="928"/>
        <end position="937"/>
    </location>
</feature>
<feature type="domain" description="CRC" evidence="5">
    <location>
        <begin position="767"/>
        <end position="892"/>
    </location>
</feature>
<feature type="compositionally biased region" description="Basic residues" evidence="4">
    <location>
        <begin position="956"/>
        <end position="968"/>
    </location>
</feature>
<dbReference type="SMART" id="SM01114">
    <property type="entry name" value="CXC"/>
    <property type="match status" value="2"/>
</dbReference>
<feature type="region of interest" description="Disordered" evidence="4">
    <location>
        <begin position="109"/>
        <end position="157"/>
    </location>
</feature>
<evidence type="ECO:0000313" key="6">
    <source>
        <dbReference type="EMBL" id="KAG0566026.1"/>
    </source>
</evidence>
<feature type="compositionally biased region" description="Polar residues" evidence="4">
    <location>
        <begin position="119"/>
        <end position="134"/>
    </location>
</feature>
<feature type="region of interest" description="Disordered" evidence="4">
    <location>
        <begin position="1175"/>
        <end position="1249"/>
    </location>
</feature>
<dbReference type="EMBL" id="CM026428">
    <property type="protein sequence ID" value="KAG0566026.1"/>
    <property type="molecule type" value="Genomic_DNA"/>
</dbReference>
<feature type="region of interest" description="Disordered" evidence="4">
    <location>
        <begin position="235"/>
        <end position="259"/>
    </location>
</feature>
<evidence type="ECO:0000256" key="2">
    <source>
        <dbReference type="ARBA" id="ARBA00007267"/>
    </source>
</evidence>
<dbReference type="GO" id="GO:0005634">
    <property type="term" value="C:nucleus"/>
    <property type="evidence" value="ECO:0007669"/>
    <property type="project" value="UniProtKB-SubCell"/>
</dbReference>
<gene>
    <name evidence="6" type="ORF">KC19_7G032600</name>
</gene>
<feature type="region of interest" description="Disordered" evidence="4">
    <location>
        <begin position="1073"/>
        <end position="1148"/>
    </location>
</feature>